<dbReference type="InterPro" id="IPR016195">
    <property type="entry name" value="Pol/histidinol_Pase-like"/>
</dbReference>
<protein>
    <submittedName>
        <fullName evidence="5">Uncharacterized protein</fullName>
    </submittedName>
</protein>
<gene>
    <name evidence="5" type="ORF">LTR84_008915</name>
</gene>
<comment type="caution">
    <text evidence="5">The sequence shown here is derived from an EMBL/GenBank/DDBJ whole genome shotgun (WGS) entry which is preliminary data.</text>
</comment>
<evidence type="ECO:0000256" key="1">
    <source>
        <dbReference type="ARBA" id="ARBA00004123"/>
    </source>
</evidence>
<dbReference type="GO" id="GO:0003723">
    <property type="term" value="F:RNA binding"/>
    <property type="evidence" value="ECO:0007669"/>
    <property type="project" value="TreeGrafter"/>
</dbReference>
<comment type="subcellular location">
    <subcellularLocation>
        <location evidence="1">Nucleus</location>
    </subcellularLocation>
</comment>
<name>A0AAV9MX18_9EURO</name>
<proteinExistence type="inferred from homology"/>
<dbReference type="GO" id="GO:0008033">
    <property type="term" value="P:tRNA processing"/>
    <property type="evidence" value="ECO:0007669"/>
    <property type="project" value="UniProtKB-KW"/>
</dbReference>
<dbReference type="RefSeq" id="XP_064701433.1">
    <property type="nucleotide sequence ID" value="XM_064852458.1"/>
</dbReference>
<evidence type="ECO:0000313" key="5">
    <source>
        <dbReference type="EMBL" id="KAK5045822.1"/>
    </source>
</evidence>
<evidence type="ECO:0000256" key="2">
    <source>
        <dbReference type="ARBA" id="ARBA00007331"/>
    </source>
</evidence>
<feature type="region of interest" description="Disordered" evidence="4">
    <location>
        <begin position="249"/>
        <end position="358"/>
    </location>
</feature>
<keyword evidence="3" id="KW-0819">tRNA processing</keyword>
<keyword evidence="6" id="KW-1185">Reference proteome</keyword>
<organism evidence="5 6">
    <name type="scientific">Exophiala bonariae</name>
    <dbReference type="NCBI Taxonomy" id="1690606"/>
    <lineage>
        <taxon>Eukaryota</taxon>
        <taxon>Fungi</taxon>
        <taxon>Dikarya</taxon>
        <taxon>Ascomycota</taxon>
        <taxon>Pezizomycotina</taxon>
        <taxon>Eurotiomycetes</taxon>
        <taxon>Chaetothyriomycetidae</taxon>
        <taxon>Chaetothyriales</taxon>
        <taxon>Herpotrichiellaceae</taxon>
        <taxon>Exophiala</taxon>
    </lineage>
</organism>
<dbReference type="PANTHER" id="PTHR13031:SF0">
    <property type="entry name" value="RIBONUCLEASE P PROTEIN SUBUNIT P30"/>
    <property type="match status" value="1"/>
</dbReference>
<dbReference type="Proteomes" id="UP001358417">
    <property type="component" value="Unassembled WGS sequence"/>
</dbReference>
<evidence type="ECO:0000256" key="4">
    <source>
        <dbReference type="SAM" id="MobiDB-lite"/>
    </source>
</evidence>
<dbReference type="AlphaFoldDB" id="A0AAV9MX18"/>
<dbReference type="InterPro" id="IPR002738">
    <property type="entry name" value="RNase_P_p30"/>
</dbReference>
<feature type="compositionally biased region" description="Low complexity" evidence="4">
    <location>
        <begin position="254"/>
        <end position="272"/>
    </location>
</feature>
<dbReference type="GO" id="GO:0005655">
    <property type="term" value="C:nucleolar ribonuclease P complex"/>
    <property type="evidence" value="ECO:0007669"/>
    <property type="project" value="TreeGrafter"/>
</dbReference>
<evidence type="ECO:0000256" key="3">
    <source>
        <dbReference type="ARBA" id="ARBA00022694"/>
    </source>
</evidence>
<comment type="similarity">
    <text evidence="2">Belongs to the eukaryotic/archaeal RNase P protein component 3 family.</text>
</comment>
<dbReference type="GeneID" id="89977077"/>
<sequence length="358" mass="38170">MPFHDLNVPYTTNHSDLSNTLAFHAELGYTVVAVSLSITGKLPPQPQSIPLSELSIPKSISKVLTRMTLTISDATQNHRLGSFLPHYDLLALRPTNEKALQLCCNSLDCDIVSLDFSQRLPFILKFKTVSSALQRGIRLEICYSPGISPSPASGGHSSNDARRNLIANAGSLIRATRGRGIILSSEARNALGVRGPYDVMNLAQVWGLGQERGKEALCEEAGKVVRLAGLKRTSFRGVVDIIDGGAVSCDSSGATTTASTSAANKTKTPTANLPGTALVGPTVPRSKKEATIPISIPNGSKRKASSTSLNGGTIMDPTQSTNPTTPNTEDDQPLSKREQKRRAKKAKFEAREQIPSGS</sequence>
<accession>A0AAV9MX18</accession>
<dbReference type="Gene3D" id="3.20.20.140">
    <property type="entry name" value="Metal-dependent hydrolases"/>
    <property type="match status" value="1"/>
</dbReference>
<dbReference type="Pfam" id="PF01876">
    <property type="entry name" value="RNase_P_p30"/>
    <property type="match status" value="1"/>
</dbReference>
<feature type="compositionally biased region" description="Polar residues" evidence="4">
    <location>
        <begin position="305"/>
        <end position="320"/>
    </location>
</feature>
<evidence type="ECO:0000313" key="6">
    <source>
        <dbReference type="Proteomes" id="UP001358417"/>
    </source>
</evidence>
<dbReference type="SUPFAM" id="SSF89550">
    <property type="entry name" value="PHP domain-like"/>
    <property type="match status" value="1"/>
</dbReference>
<dbReference type="EMBL" id="JAVRRD010000034">
    <property type="protein sequence ID" value="KAK5045822.1"/>
    <property type="molecule type" value="Genomic_DNA"/>
</dbReference>
<reference evidence="5 6" key="1">
    <citation type="submission" date="2023-08" db="EMBL/GenBank/DDBJ databases">
        <title>Black Yeasts Isolated from many extreme environments.</title>
        <authorList>
            <person name="Coleine C."/>
            <person name="Stajich J.E."/>
            <person name="Selbmann L."/>
        </authorList>
    </citation>
    <scope>NUCLEOTIDE SEQUENCE [LARGE SCALE GENOMIC DNA]</scope>
    <source>
        <strain evidence="5 6">CCFEE 5792</strain>
    </source>
</reference>
<dbReference type="PANTHER" id="PTHR13031">
    <property type="entry name" value="RIBONUCLEASE P SUBUNIT P30"/>
    <property type="match status" value="1"/>
</dbReference>